<evidence type="ECO:0000256" key="12">
    <source>
        <dbReference type="HAMAP-Rule" id="MF_00138"/>
    </source>
</evidence>
<keyword evidence="16" id="KW-1185">Reference proteome</keyword>
<dbReference type="InterPro" id="IPR013815">
    <property type="entry name" value="ATP_grasp_subdomain_1"/>
</dbReference>
<dbReference type="Gene3D" id="3.40.50.20">
    <property type="match status" value="1"/>
</dbReference>
<dbReference type="SMART" id="SM01210">
    <property type="entry name" value="GARS_C"/>
    <property type="match status" value="1"/>
</dbReference>
<dbReference type="PROSITE" id="PS00184">
    <property type="entry name" value="GARS"/>
    <property type="match status" value="1"/>
</dbReference>
<dbReference type="InterPro" id="IPR020559">
    <property type="entry name" value="PRibGlycinamide_synth_CS"/>
</dbReference>
<comment type="cofactor">
    <cofactor evidence="2">
        <name>Mg(2+)</name>
        <dbReference type="ChEBI" id="CHEBI:18420"/>
    </cofactor>
</comment>
<evidence type="ECO:0000256" key="9">
    <source>
        <dbReference type="ARBA" id="ARBA00038345"/>
    </source>
</evidence>
<evidence type="ECO:0000256" key="3">
    <source>
        <dbReference type="ARBA" id="ARBA00005174"/>
    </source>
</evidence>
<dbReference type="PANTHER" id="PTHR43472">
    <property type="entry name" value="PHOSPHORIBOSYLAMINE--GLYCINE LIGASE"/>
    <property type="match status" value="1"/>
</dbReference>
<keyword evidence="6 13" id="KW-0547">Nucleotide-binding</keyword>
<dbReference type="Pfam" id="PF02844">
    <property type="entry name" value="GARS_N"/>
    <property type="match status" value="1"/>
</dbReference>
<reference evidence="15 16" key="1">
    <citation type="submission" date="2023-10" db="EMBL/GenBank/DDBJ databases">
        <title>179-bfca-hs.</title>
        <authorList>
            <person name="Miliotis G."/>
            <person name="Sengupta P."/>
            <person name="Hameed A."/>
            <person name="Chuvochina M."/>
            <person name="Mcdonagh F."/>
            <person name="Simpson A.C."/>
            <person name="Singh N.K."/>
            <person name="Rekha P.D."/>
            <person name="Raman K."/>
            <person name="Hugenholtz P."/>
            <person name="Venkateswaran K."/>
        </authorList>
    </citation>
    <scope>NUCLEOTIDE SEQUENCE [LARGE SCALE GENOMIC DNA]</scope>
    <source>
        <strain evidence="15 16">179-BFC-A-HS</strain>
    </source>
</reference>
<dbReference type="InterPro" id="IPR011761">
    <property type="entry name" value="ATP-grasp"/>
</dbReference>
<evidence type="ECO:0000259" key="14">
    <source>
        <dbReference type="PROSITE" id="PS50975"/>
    </source>
</evidence>
<evidence type="ECO:0000256" key="2">
    <source>
        <dbReference type="ARBA" id="ARBA00001946"/>
    </source>
</evidence>
<dbReference type="NCBIfam" id="TIGR00877">
    <property type="entry name" value="purD"/>
    <property type="match status" value="1"/>
</dbReference>
<dbReference type="Pfam" id="PF02843">
    <property type="entry name" value="GARS_C"/>
    <property type="match status" value="1"/>
</dbReference>
<dbReference type="Gene3D" id="3.30.1490.20">
    <property type="entry name" value="ATP-grasp fold, A domain"/>
    <property type="match status" value="1"/>
</dbReference>
<keyword evidence="8 13" id="KW-0067">ATP-binding</keyword>
<dbReference type="InterPro" id="IPR020560">
    <property type="entry name" value="PRibGlycinamide_synth_C-dom"/>
</dbReference>
<dbReference type="GO" id="GO:0004637">
    <property type="term" value="F:phosphoribosylamine-glycine ligase activity"/>
    <property type="evidence" value="ECO:0007669"/>
    <property type="project" value="UniProtKB-EC"/>
</dbReference>
<dbReference type="SUPFAM" id="SSF52440">
    <property type="entry name" value="PreATP-grasp domain"/>
    <property type="match status" value="1"/>
</dbReference>
<dbReference type="InterPro" id="IPR016185">
    <property type="entry name" value="PreATP-grasp_dom_sf"/>
</dbReference>
<comment type="caution">
    <text evidence="15">The sequence shown here is derived from an EMBL/GenBank/DDBJ whole genome shotgun (WGS) entry which is preliminary data.</text>
</comment>
<keyword evidence="7 12" id="KW-0658">Purine biosynthesis</keyword>
<evidence type="ECO:0000256" key="10">
    <source>
        <dbReference type="ARBA" id="ARBA00042242"/>
    </source>
</evidence>
<dbReference type="Gene3D" id="3.30.470.20">
    <property type="entry name" value="ATP-grasp fold, B domain"/>
    <property type="match status" value="1"/>
</dbReference>
<dbReference type="Gene3D" id="3.90.600.10">
    <property type="entry name" value="Phosphoribosylglycinamide synthetase, C-terminal domain"/>
    <property type="match status" value="1"/>
</dbReference>
<protein>
    <recommendedName>
        <fullName evidence="4 12">Phosphoribosylamine--glycine ligase</fullName>
        <ecNumber evidence="4 12">6.3.4.13</ecNumber>
    </recommendedName>
    <alternativeName>
        <fullName evidence="12">GARS</fullName>
    </alternativeName>
    <alternativeName>
        <fullName evidence="10 12">Glycinamide ribonucleotide synthetase</fullName>
    </alternativeName>
    <alternativeName>
        <fullName evidence="11 12">Phosphoribosylglycinamide synthetase</fullName>
    </alternativeName>
</protein>
<dbReference type="Pfam" id="PF01071">
    <property type="entry name" value="GARS_A"/>
    <property type="match status" value="1"/>
</dbReference>
<evidence type="ECO:0000256" key="8">
    <source>
        <dbReference type="ARBA" id="ARBA00022840"/>
    </source>
</evidence>
<proteinExistence type="inferred from homology"/>
<evidence type="ECO:0000256" key="11">
    <source>
        <dbReference type="ARBA" id="ARBA00042864"/>
    </source>
</evidence>
<dbReference type="PANTHER" id="PTHR43472:SF1">
    <property type="entry name" value="PHOSPHORIBOSYLAMINE--GLYCINE LIGASE, CHLOROPLASTIC"/>
    <property type="match status" value="1"/>
</dbReference>
<gene>
    <name evidence="12 15" type="primary">purD</name>
    <name evidence="15" type="ORF">P5G51_015805</name>
</gene>
<comment type="similarity">
    <text evidence="9 12">Belongs to the GARS family.</text>
</comment>
<dbReference type="InterPro" id="IPR020561">
    <property type="entry name" value="PRibGlycinamid_synth_ATP-grasp"/>
</dbReference>
<accession>A0ABU5CL36</accession>
<dbReference type="InterPro" id="IPR011054">
    <property type="entry name" value="Rudment_hybrid_motif"/>
</dbReference>
<evidence type="ECO:0000256" key="4">
    <source>
        <dbReference type="ARBA" id="ARBA00013255"/>
    </source>
</evidence>
<dbReference type="SUPFAM" id="SSF51246">
    <property type="entry name" value="Rudiment single hybrid motif"/>
    <property type="match status" value="1"/>
</dbReference>
<evidence type="ECO:0000256" key="7">
    <source>
        <dbReference type="ARBA" id="ARBA00022755"/>
    </source>
</evidence>
<evidence type="ECO:0000313" key="16">
    <source>
        <dbReference type="Proteomes" id="UP001228376"/>
    </source>
</evidence>
<dbReference type="RefSeq" id="WP_306067111.1">
    <property type="nucleotide sequence ID" value="NZ_JAROCA020000002.1"/>
</dbReference>
<dbReference type="PROSITE" id="PS50975">
    <property type="entry name" value="ATP_GRASP"/>
    <property type="match status" value="1"/>
</dbReference>
<dbReference type="SMART" id="SM01209">
    <property type="entry name" value="GARS_A"/>
    <property type="match status" value="1"/>
</dbReference>
<comment type="catalytic activity">
    <reaction evidence="12">
        <text>5-phospho-beta-D-ribosylamine + glycine + ATP = N(1)-(5-phospho-beta-D-ribosyl)glycinamide + ADP + phosphate + H(+)</text>
        <dbReference type="Rhea" id="RHEA:17453"/>
        <dbReference type="ChEBI" id="CHEBI:15378"/>
        <dbReference type="ChEBI" id="CHEBI:30616"/>
        <dbReference type="ChEBI" id="CHEBI:43474"/>
        <dbReference type="ChEBI" id="CHEBI:57305"/>
        <dbReference type="ChEBI" id="CHEBI:58681"/>
        <dbReference type="ChEBI" id="CHEBI:143788"/>
        <dbReference type="ChEBI" id="CHEBI:456216"/>
        <dbReference type="EC" id="6.3.4.13"/>
    </reaction>
</comment>
<dbReference type="InterPro" id="IPR037123">
    <property type="entry name" value="PRibGlycinamide_synth_C_sf"/>
</dbReference>
<name>A0ABU5CL36_9BACI</name>
<dbReference type="EC" id="6.3.4.13" evidence="4 12"/>
<organism evidence="15 16">
    <name type="scientific">Tigheibacillus jepli</name>
    <dbReference type="NCBI Taxonomy" id="3035914"/>
    <lineage>
        <taxon>Bacteria</taxon>
        <taxon>Bacillati</taxon>
        <taxon>Bacillota</taxon>
        <taxon>Bacilli</taxon>
        <taxon>Bacillales</taxon>
        <taxon>Bacillaceae</taxon>
        <taxon>Tigheibacillus</taxon>
    </lineage>
</organism>
<dbReference type="InterPro" id="IPR020562">
    <property type="entry name" value="PRibGlycinamide_synth_N"/>
</dbReference>
<evidence type="ECO:0000256" key="13">
    <source>
        <dbReference type="PROSITE-ProRule" id="PRU00409"/>
    </source>
</evidence>
<dbReference type="Proteomes" id="UP001228376">
    <property type="component" value="Unassembled WGS sequence"/>
</dbReference>
<keyword evidence="5 12" id="KW-0436">Ligase</keyword>
<comment type="pathway">
    <text evidence="3 12">Purine metabolism; IMP biosynthesis via de novo pathway; N(1)-(5-phospho-D-ribosyl)glycinamide from 5-phospho-alpha-D-ribose 1-diphosphate: step 2/2.</text>
</comment>
<evidence type="ECO:0000256" key="6">
    <source>
        <dbReference type="ARBA" id="ARBA00022741"/>
    </source>
</evidence>
<dbReference type="SUPFAM" id="SSF56059">
    <property type="entry name" value="Glutathione synthetase ATP-binding domain-like"/>
    <property type="match status" value="1"/>
</dbReference>
<dbReference type="EMBL" id="JAROCA020000002">
    <property type="protein sequence ID" value="MDY0406631.1"/>
    <property type="molecule type" value="Genomic_DNA"/>
</dbReference>
<evidence type="ECO:0000256" key="5">
    <source>
        <dbReference type="ARBA" id="ARBA00022598"/>
    </source>
</evidence>
<dbReference type="HAMAP" id="MF_00138">
    <property type="entry name" value="GARS"/>
    <property type="match status" value="1"/>
</dbReference>
<dbReference type="InterPro" id="IPR000115">
    <property type="entry name" value="PRibGlycinamide_synth"/>
</dbReference>
<feature type="domain" description="ATP-grasp" evidence="14">
    <location>
        <begin position="106"/>
        <end position="312"/>
    </location>
</feature>
<evidence type="ECO:0000256" key="1">
    <source>
        <dbReference type="ARBA" id="ARBA00001936"/>
    </source>
</evidence>
<evidence type="ECO:0000313" key="15">
    <source>
        <dbReference type="EMBL" id="MDY0406631.1"/>
    </source>
</evidence>
<comment type="cofactor">
    <cofactor evidence="1">
        <name>Mn(2+)</name>
        <dbReference type="ChEBI" id="CHEBI:29035"/>
    </cofactor>
</comment>
<sequence length="422" mass="45631">MNVLVVGHGGREHSLVQKLAGSNRIDNLYAAPGNTGMHEAICVAIQETDVDGLAAFAKQKEMDLTIVGPENPLMAGIANRFQTEGLPIFAPTKEAALLEGSKQFAKDVMIKYGVPTAAYAVFTDAEAAKSYIHEQGAPIVIKADGLAAGKGVVVAQTVEEACRAVDSMLVDKVFAQAGATIIVEEYLQGREFSLMAFVHHNQVFSMIAAQDHKRAFDNDEGPNTGGMGAFAPVADIPKETLTTTQEEILQKTADAMVTEGRPFTGILYAGLILTENGVKVIEFNARFGDPETQVVLPLMENDLLQVFLDVLAGKDPELRWKNKACTGVVLAAAGYPEKYVKNIPIPNFGRDCFVNYAGVSLTEGELVSSGGRVLLVGNIADTTEEAADNVYENIRQVDMDERLFYRKDIGRQAKMQFPSKKL</sequence>